<sequence>MPRLPHPITRHDRETAGLVIAALLALALSLPAIAVAPLPAAAPQAPELA</sequence>
<gene>
    <name evidence="1" type="ORF">HHL27_13605</name>
</gene>
<evidence type="ECO:0000313" key="2">
    <source>
        <dbReference type="Proteomes" id="UP000583556"/>
    </source>
</evidence>
<keyword evidence="2" id="KW-1185">Reference proteome</keyword>
<dbReference type="Proteomes" id="UP000583556">
    <property type="component" value="Unassembled WGS sequence"/>
</dbReference>
<name>A0A7Y0BR13_9SPHN</name>
<proteinExistence type="predicted"/>
<evidence type="ECO:0000313" key="1">
    <source>
        <dbReference type="EMBL" id="NML94705.1"/>
    </source>
</evidence>
<dbReference type="AlphaFoldDB" id="A0A7Y0BR13"/>
<protein>
    <submittedName>
        <fullName evidence="1">Uncharacterized protein</fullName>
    </submittedName>
</protein>
<dbReference type="EMBL" id="JABBGM010000005">
    <property type="protein sequence ID" value="NML94705.1"/>
    <property type="molecule type" value="Genomic_DNA"/>
</dbReference>
<organism evidence="1 2">
    <name type="scientific">Novosphingobium olei</name>
    <dbReference type="NCBI Taxonomy" id="2728851"/>
    <lineage>
        <taxon>Bacteria</taxon>
        <taxon>Pseudomonadati</taxon>
        <taxon>Pseudomonadota</taxon>
        <taxon>Alphaproteobacteria</taxon>
        <taxon>Sphingomonadales</taxon>
        <taxon>Sphingomonadaceae</taxon>
        <taxon>Novosphingobium</taxon>
    </lineage>
</organism>
<accession>A0A7Y0BR13</accession>
<dbReference type="RefSeq" id="WP_169493959.1">
    <property type="nucleotide sequence ID" value="NZ_JABBGM010000005.1"/>
</dbReference>
<reference evidence="1 2" key="1">
    <citation type="submission" date="2020-04" db="EMBL/GenBank/DDBJ databases">
        <title>Novosphingobium sp. TW-4 isolated from soil.</title>
        <authorList>
            <person name="Dahal R.H."/>
            <person name="Chaudhary D.K."/>
        </authorList>
    </citation>
    <scope>NUCLEOTIDE SEQUENCE [LARGE SCALE GENOMIC DNA]</scope>
    <source>
        <strain evidence="1 2">TW-4</strain>
    </source>
</reference>
<comment type="caution">
    <text evidence="1">The sequence shown here is derived from an EMBL/GenBank/DDBJ whole genome shotgun (WGS) entry which is preliminary data.</text>
</comment>